<feature type="region of interest" description="Disordered" evidence="1">
    <location>
        <begin position="1"/>
        <end position="58"/>
    </location>
</feature>
<feature type="transmembrane region" description="Helical" evidence="2">
    <location>
        <begin position="288"/>
        <end position="310"/>
    </location>
</feature>
<keyword evidence="2" id="KW-0472">Membrane</keyword>
<evidence type="ECO:0000256" key="1">
    <source>
        <dbReference type="SAM" id="MobiDB-lite"/>
    </source>
</evidence>
<evidence type="ECO:0000259" key="3">
    <source>
        <dbReference type="Pfam" id="PF03703"/>
    </source>
</evidence>
<reference evidence="4" key="1">
    <citation type="submission" date="2022-08" db="EMBL/GenBank/DDBJ databases">
        <title>Genomic Encyclopedia of Type Strains, Phase V (KMG-V): Genome sequencing to study the core and pangenomes of soil and plant-associated prokaryotes.</title>
        <authorList>
            <person name="Whitman W."/>
        </authorList>
    </citation>
    <scope>NUCLEOTIDE SEQUENCE</scope>
    <source>
        <strain evidence="4">SP2017</strain>
    </source>
</reference>
<accession>A0A9X2U6Q3</accession>
<protein>
    <submittedName>
        <fullName evidence="4">Membrane protein</fullName>
    </submittedName>
</protein>
<keyword evidence="2" id="KW-0812">Transmembrane</keyword>
<feature type="transmembrane region" description="Helical" evidence="2">
    <location>
        <begin position="110"/>
        <end position="129"/>
    </location>
</feature>
<dbReference type="RefSeq" id="WP_259081498.1">
    <property type="nucleotide sequence ID" value="NZ_JANTZN010000001.1"/>
</dbReference>
<dbReference type="PANTHER" id="PTHR34473:SF2">
    <property type="entry name" value="UPF0699 TRANSMEMBRANE PROTEIN YDBT"/>
    <property type="match status" value="1"/>
</dbReference>
<feature type="transmembrane region" description="Helical" evidence="2">
    <location>
        <begin position="79"/>
        <end position="98"/>
    </location>
</feature>
<proteinExistence type="predicted"/>
<keyword evidence="2" id="KW-1133">Transmembrane helix</keyword>
<feature type="compositionally biased region" description="Basic and acidic residues" evidence="1">
    <location>
        <begin position="576"/>
        <end position="591"/>
    </location>
</feature>
<dbReference type="Proteomes" id="UP001155010">
    <property type="component" value="Unassembled WGS sequence"/>
</dbReference>
<evidence type="ECO:0000313" key="4">
    <source>
        <dbReference type="EMBL" id="MCS3950882.1"/>
    </source>
</evidence>
<dbReference type="PANTHER" id="PTHR34473">
    <property type="entry name" value="UPF0699 TRANSMEMBRANE PROTEIN YDBS"/>
    <property type="match status" value="1"/>
</dbReference>
<feature type="region of interest" description="Disordered" evidence="1">
    <location>
        <begin position="571"/>
        <end position="591"/>
    </location>
</feature>
<feature type="compositionally biased region" description="Acidic residues" evidence="1">
    <location>
        <begin position="27"/>
        <end position="58"/>
    </location>
</feature>
<evidence type="ECO:0000313" key="5">
    <source>
        <dbReference type="Proteomes" id="UP001155010"/>
    </source>
</evidence>
<evidence type="ECO:0000256" key="2">
    <source>
        <dbReference type="SAM" id="Phobius"/>
    </source>
</evidence>
<feature type="transmembrane region" description="Helical" evidence="2">
    <location>
        <begin position="424"/>
        <end position="442"/>
    </location>
</feature>
<dbReference type="Pfam" id="PF03703">
    <property type="entry name" value="bPH_2"/>
    <property type="match status" value="3"/>
</dbReference>
<feature type="transmembrane region" description="Helical" evidence="2">
    <location>
        <begin position="454"/>
        <end position="471"/>
    </location>
</feature>
<name>A0A9X2U6Q3_9BACT</name>
<feature type="domain" description="YdbS-like PH" evidence="3">
    <location>
        <begin position="128"/>
        <end position="205"/>
    </location>
</feature>
<feature type="transmembrane region" description="Helical" evidence="2">
    <location>
        <begin position="248"/>
        <end position="268"/>
    </location>
</feature>
<dbReference type="InterPro" id="IPR005182">
    <property type="entry name" value="YdbS-like_PH"/>
</dbReference>
<organism evidence="4 5">
    <name type="scientific">Salinibacter ruber</name>
    <dbReference type="NCBI Taxonomy" id="146919"/>
    <lineage>
        <taxon>Bacteria</taxon>
        <taxon>Pseudomonadati</taxon>
        <taxon>Rhodothermota</taxon>
        <taxon>Rhodothermia</taxon>
        <taxon>Rhodothermales</taxon>
        <taxon>Salinibacteraceae</taxon>
        <taxon>Salinibacter</taxon>
    </lineage>
</organism>
<dbReference type="AlphaFoldDB" id="A0A9X2U6Q3"/>
<sequence length="591" mass="65931">MPPSSPAEPNSDGRQDPPPVPDRPADDAEADPTDAEAEPTDAEAEPTDAEADPTDAAEDAAATTLGAVREPQRLHPLTLLLRVGTSLPALVIILLPILRNPGSTENVTSLVLGALYGVFALPAILLQYWRFSYRITPKQIVIQSGVFNRKNRSIPIERVQNIQIERNLVARLFGIAKVKLETAGSTSTEGSLEYVHQDEARKIRQVVRSFQRDAEGSDAAAANADAEDAADKDTLLDMPLRRVLLSGAFRFSLLYLAVIFTVLELFNPEALVERVLRARGRMEWVSEIVFSHPALAILATVGAAIVLGWLSGIGVHVARYYNFRLWLDGDKLRKRHGLFTVTEGTIPLDKVQALILRTNPFMRAFGWYELKVQTIGLDVEEQGHRVIAPFAGAERILELARQVRSVQLPESFTRVSRLTIRRRFIRYTAVLAALLLPAVYFWPAGWLHLGGVVLPWWGFGLVPFILGWAVLQYRNHMYASGEDGFYIRRGVLSHYLWILPVEKFHVFHATASIFQRRLGLKTLFVDTAGAATFEYPEVIDVPAAEADAQFDTLYRRFRRLYRGRVEAATGAPDTRLAPDERPHLPVDEAPE</sequence>
<gene>
    <name evidence="4" type="ORF">GGP83_000823</name>
</gene>
<dbReference type="EMBL" id="JANUBB010000003">
    <property type="protein sequence ID" value="MCS3950882.1"/>
    <property type="molecule type" value="Genomic_DNA"/>
</dbReference>
<feature type="domain" description="YdbS-like PH" evidence="3">
    <location>
        <begin position="473"/>
        <end position="546"/>
    </location>
</feature>
<comment type="caution">
    <text evidence="4">The sequence shown here is derived from an EMBL/GenBank/DDBJ whole genome shotgun (WGS) entry which is preliminary data.</text>
</comment>
<feature type="domain" description="YdbS-like PH" evidence="3">
    <location>
        <begin position="320"/>
        <end position="402"/>
    </location>
</feature>